<evidence type="ECO:0000259" key="11">
    <source>
        <dbReference type="Pfam" id="PF05430"/>
    </source>
</evidence>
<keyword evidence="9 10" id="KW-0511">Multifunctional enzyme</keyword>
<keyword evidence="7 10" id="KW-0274">FAD</keyword>
<dbReference type="InterPro" id="IPR017610">
    <property type="entry name" value="tRNA_S-uridine_synth_MnmC_C"/>
</dbReference>
<dbReference type="Gene3D" id="3.40.50.150">
    <property type="entry name" value="Vaccinia Virus protein VP39"/>
    <property type="match status" value="1"/>
</dbReference>
<dbReference type="InterPro" id="IPR008471">
    <property type="entry name" value="MnmC-like_methylTransf"/>
</dbReference>
<keyword evidence="3 10" id="KW-0285">Flavoprotein</keyword>
<dbReference type="InterPro" id="IPR023032">
    <property type="entry name" value="tRNA_MAMT_biosynth_bifunc_MnmC"/>
</dbReference>
<keyword evidence="6 10" id="KW-0819">tRNA processing</keyword>
<accession>A0A5M6ZL33</accession>
<comment type="cofactor">
    <cofactor evidence="10">
        <name>FAD</name>
        <dbReference type="ChEBI" id="CHEBI:57692"/>
    </cofactor>
</comment>
<comment type="similarity">
    <text evidence="10">In the N-terminal section; belongs to the methyltransferase superfamily. tRNA (mnm(5)s(2)U34)-methyltransferase family.</text>
</comment>
<evidence type="ECO:0000313" key="13">
    <source>
        <dbReference type="Proteomes" id="UP000325122"/>
    </source>
</evidence>
<comment type="function">
    <text evidence="10">Catalyzes the last two steps in the biosynthesis of 5-methylaminomethyl-2-thiouridine (mnm(5)s(2)U) at the wobble position (U34) in tRNA. Catalyzes the FAD-dependent demodification of cmnm(5)s(2)U34 to nm(5)s(2)U34, followed by the transfer of a methyl group from S-adenosyl-L-methionine to nm(5)s(2)U34, to form mnm(5)s(2)U34.</text>
</comment>
<gene>
    <name evidence="12" type="primary">mnmD</name>
    <name evidence="10" type="synonym">mnmC</name>
    <name evidence="12" type="ORF">F1654_09030</name>
</gene>
<dbReference type="Gene3D" id="3.30.9.10">
    <property type="entry name" value="D-Amino Acid Oxidase, subunit A, domain 2"/>
    <property type="match status" value="1"/>
</dbReference>
<comment type="similarity">
    <text evidence="10">In the C-terminal section; belongs to the DAO family.</text>
</comment>
<dbReference type="EMBL" id="VWOJ01000002">
    <property type="protein sequence ID" value="KAA5803928.1"/>
    <property type="molecule type" value="Genomic_DNA"/>
</dbReference>
<evidence type="ECO:0000256" key="7">
    <source>
        <dbReference type="ARBA" id="ARBA00022827"/>
    </source>
</evidence>
<evidence type="ECO:0000256" key="2">
    <source>
        <dbReference type="ARBA" id="ARBA00022603"/>
    </source>
</evidence>
<organism evidence="12 13">
    <name type="scientific">Alkalicaulis satelles</name>
    <dbReference type="NCBI Taxonomy" id="2609175"/>
    <lineage>
        <taxon>Bacteria</taxon>
        <taxon>Pseudomonadati</taxon>
        <taxon>Pseudomonadota</taxon>
        <taxon>Alphaproteobacteria</taxon>
        <taxon>Maricaulales</taxon>
        <taxon>Maricaulaceae</taxon>
        <taxon>Alkalicaulis</taxon>
    </lineage>
</organism>
<evidence type="ECO:0000256" key="1">
    <source>
        <dbReference type="ARBA" id="ARBA00022490"/>
    </source>
</evidence>
<dbReference type="GO" id="GO:0004808">
    <property type="term" value="F:tRNA (5-methylaminomethyl-2-thiouridylate)(34)-methyltransferase activity"/>
    <property type="evidence" value="ECO:0007669"/>
    <property type="project" value="UniProtKB-EC"/>
</dbReference>
<dbReference type="GO" id="GO:0016645">
    <property type="term" value="F:oxidoreductase activity, acting on the CH-NH group of donors"/>
    <property type="evidence" value="ECO:0007669"/>
    <property type="project" value="InterPro"/>
</dbReference>
<keyword evidence="1 10" id="KW-0963">Cytoplasm</keyword>
<dbReference type="Pfam" id="PF05430">
    <property type="entry name" value="Methyltransf_30"/>
    <property type="match status" value="1"/>
</dbReference>
<evidence type="ECO:0000256" key="4">
    <source>
        <dbReference type="ARBA" id="ARBA00022679"/>
    </source>
</evidence>
<evidence type="ECO:0000256" key="9">
    <source>
        <dbReference type="ARBA" id="ARBA00023268"/>
    </source>
</evidence>
<dbReference type="InterPro" id="IPR047785">
    <property type="entry name" value="tRNA_MNMC2"/>
</dbReference>
<evidence type="ECO:0000256" key="8">
    <source>
        <dbReference type="ARBA" id="ARBA00023002"/>
    </source>
</evidence>
<keyword evidence="8 10" id="KW-0560">Oxidoreductase</keyword>
<dbReference type="Gene3D" id="3.50.50.60">
    <property type="entry name" value="FAD/NAD(P)-binding domain"/>
    <property type="match status" value="1"/>
</dbReference>
<dbReference type="NCBIfam" id="TIGR03197">
    <property type="entry name" value="MnmC_Cterm"/>
    <property type="match status" value="1"/>
</dbReference>
<feature type="region of interest" description="tRNA (mnm(5)s(2)U34)-methyltransferase" evidence="10">
    <location>
        <begin position="1"/>
        <end position="238"/>
    </location>
</feature>
<dbReference type="InterPro" id="IPR029063">
    <property type="entry name" value="SAM-dependent_MTases_sf"/>
</dbReference>
<dbReference type="PANTHER" id="PTHR13847:SF289">
    <property type="entry name" value="GLYCINE OXIDASE"/>
    <property type="match status" value="1"/>
</dbReference>
<evidence type="ECO:0000256" key="10">
    <source>
        <dbReference type="HAMAP-Rule" id="MF_01102"/>
    </source>
</evidence>
<name>A0A5M6ZL33_9PROT</name>
<keyword evidence="5 10" id="KW-0949">S-adenosyl-L-methionine</keyword>
<dbReference type="PANTHER" id="PTHR13847">
    <property type="entry name" value="SARCOSINE DEHYDROGENASE-RELATED"/>
    <property type="match status" value="1"/>
</dbReference>
<dbReference type="GO" id="GO:0050660">
    <property type="term" value="F:flavin adenine dinucleotide binding"/>
    <property type="evidence" value="ECO:0007669"/>
    <property type="project" value="UniProtKB-UniRule"/>
</dbReference>
<dbReference type="HAMAP" id="MF_01102">
    <property type="entry name" value="MnmC"/>
    <property type="match status" value="1"/>
</dbReference>
<proteinExistence type="inferred from homology"/>
<protein>
    <recommendedName>
        <fullName evidence="10">tRNA 5-methylaminomethyl-2-thiouridine biosynthesis bifunctional protein MnmC</fullName>
        <shortName evidence="10">tRNA mnm(5)s(2)U biosynthesis bifunctional protein</shortName>
    </recommendedName>
    <domain>
        <recommendedName>
            <fullName evidence="10">tRNA (mnm(5)s(2)U34)-methyltransferase</fullName>
            <ecNumber evidence="10">2.1.1.61</ecNumber>
        </recommendedName>
    </domain>
    <domain>
        <recommendedName>
            <fullName evidence="10">FAD-dependent cmnm(5)s(2)U34 oxidoreductase</fullName>
            <ecNumber evidence="10">1.5.-.-</ecNumber>
        </recommendedName>
    </domain>
</protein>
<dbReference type="GO" id="GO:0032259">
    <property type="term" value="P:methylation"/>
    <property type="evidence" value="ECO:0007669"/>
    <property type="project" value="UniProtKB-KW"/>
</dbReference>
<dbReference type="InterPro" id="IPR036188">
    <property type="entry name" value="FAD/NAD-bd_sf"/>
</dbReference>
<comment type="caution">
    <text evidence="12">The sequence shown here is derived from an EMBL/GenBank/DDBJ whole genome shotgun (WGS) entry which is preliminary data.</text>
</comment>
<reference evidence="12 13" key="1">
    <citation type="submission" date="2019-09" db="EMBL/GenBank/DDBJ databases">
        <authorList>
            <person name="Kevbrin V."/>
            <person name="Grouzdev D.S."/>
        </authorList>
    </citation>
    <scope>NUCLEOTIDE SEQUENCE [LARGE SCALE GENOMIC DNA]</scope>
    <source>
        <strain evidence="12 13">G-192</strain>
    </source>
</reference>
<dbReference type="AlphaFoldDB" id="A0A5M6ZL33"/>
<evidence type="ECO:0000256" key="6">
    <source>
        <dbReference type="ARBA" id="ARBA00022694"/>
    </source>
</evidence>
<dbReference type="RefSeq" id="WP_150023195.1">
    <property type="nucleotide sequence ID" value="NZ_VWOJ01000002.1"/>
</dbReference>
<dbReference type="EC" id="1.5.-.-" evidence="10"/>
<keyword evidence="4 10" id="KW-0808">Transferase</keyword>
<evidence type="ECO:0000256" key="3">
    <source>
        <dbReference type="ARBA" id="ARBA00022630"/>
    </source>
</evidence>
<comment type="subcellular location">
    <subcellularLocation>
        <location evidence="10">Cytoplasm</location>
    </subcellularLocation>
</comment>
<dbReference type="GO" id="GO:0005737">
    <property type="term" value="C:cytoplasm"/>
    <property type="evidence" value="ECO:0007669"/>
    <property type="project" value="UniProtKB-SubCell"/>
</dbReference>
<evidence type="ECO:0000313" key="12">
    <source>
        <dbReference type="EMBL" id="KAA5803928.1"/>
    </source>
</evidence>
<dbReference type="NCBIfam" id="NF033855">
    <property type="entry name" value="tRNA_MNMC2"/>
    <property type="match status" value="1"/>
</dbReference>
<feature type="domain" description="MnmC-like methyltransferase" evidence="11">
    <location>
        <begin position="116"/>
        <end position="236"/>
    </location>
</feature>
<dbReference type="SUPFAM" id="SSF51905">
    <property type="entry name" value="FAD/NAD(P)-binding domain"/>
    <property type="match status" value="1"/>
</dbReference>
<dbReference type="GO" id="GO:0002097">
    <property type="term" value="P:tRNA wobble base modification"/>
    <property type="evidence" value="ECO:0007669"/>
    <property type="project" value="UniProtKB-UniRule"/>
</dbReference>
<evidence type="ECO:0000256" key="5">
    <source>
        <dbReference type="ARBA" id="ARBA00022691"/>
    </source>
</evidence>
<comment type="catalytic activity">
    <reaction evidence="10">
        <text>5-aminomethyl-2-thiouridine(34) in tRNA + S-adenosyl-L-methionine = 5-methylaminomethyl-2-thiouridine(34) in tRNA + S-adenosyl-L-homocysteine + H(+)</text>
        <dbReference type="Rhea" id="RHEA:19569"/>
        <dbReference type="Rhea" id="RHEA-COMP:10195"/>
        <dbReference type="Rhea" id="RHEA-COMP:10197"/>
        <dbReference type="ChEBI" id="CHEBI:15378"/>
        <dbReference type="ChEBI" id="CHEBI:57856"/>
        <dbReference type="ChEBI" id="CHEBI:59789"/>
        <dbReference type="ChEBI" id="CHEBI:74454"/>
        <dbReference type="ChEBI" id="CHEBI:74455"/>
        <dbReference type="EC" id="2.1.1.61"/>
    </reaction>
</comment>
<keyword evidence="13" id="KW-1185">Reference proteome</keyword>
<feature type="region of interest" description="FAD-dependent cmnm(5)s(2)U34 oxidoreductase" evidence="10">
    <location>
        <begin position="262"/>
        <end position="629"/>
    </location>
</feature>
<dbReference type="Proteomes" id="UP000325122">
    <property type="component" value="Unassembled WGS sequence"/>
</dbReference>
<sequence>MSSHGSDTLTLKRPHARLDWSSGLAAADMGDVYFQPEDGLAEARAVYVAGAGYPERFHDGVNVAGELGFGAGLNFLALWDALRRHAPAGARLHFVSVEGFPLARADARRALAMFPELEALSGPLVEAWPSPHCGPHRRVFEGGRVTLTVWHDEAARALEAMDMAADAWFLDGFAPSKNPDMWTPALMARIGRLSKPGARVATFTVAGAVRRALADAGFAVSKQPGFGRKRERLEAVCQGPQGQAAPGPLAPARPLDGPLAVVGGGIAAASLVDAFSRRGREVSVLAEGGWASGASGAPLGLLTPRLEAADRPHGRALLAAFDFAAHRYADLAGWRGEGVLRLGEDARLQRLAGALDEDFVWLEAQAAHERTGWTADGLFMARAGSFEPARLVQALAGGAPARDALVAGIEETQDGVRLTGADGHVLGEFAGVILAGGAAGRSLLGSALPLEPGAGRVAVFDSDLAPRTPAAWGGYAAAAPRGLMAGATHDKGDDPGDPARAEALLRALAAEGPPGLAEALGPVNQSWAGVRAAAADRLPVTGPVASAGFDEIWRAWARGAVRTAPEPGAGLSRRVMALSAFGARGFAHAPLLAEALASALGGEPAALERAGMEALHPARLAFRALRRSV</sequence>
<keyword evidence="2 10" id="KW-0489">Methyltransferase</keyword>
<dbReference type="EC" id="2.1.1.61" evidence="10"/>